<dbReference type="GO" id="GO:0001510">
    <property type="term" value="P:RNA methylation"/>
    <property type="evidence" value="ECO:0007669"/>
    <property type="project" value="InterPro"/>
</dbReference>
<evidence type="ECO:0000256" key="11">
    <source>
        <dbReference type="ARBA" id="ARBA00029981"/>
    </source>
</evidence>
<dbReference type="GO" id="GO:0090486">
    <property type="term" value="F:small RNA 2'-O-methyltransferase activity"/>
    <property type="evidence" value="ECO:0007669"/>
    <property type="project" value="UniProtKB-EC"/>
</dbReference>
<comment type="similarity">
    <text evidence="2">Belongs to the methyltransferase superfamily. HEN1 family.</text>
</comment>
<name>A0A6P3WC72_CLUHA</name>
<proteinExistence type="inferred from homology"/>
<evidence type="ECO:0000256" key="10">
    <source>
        <dbReference type="ARBA" id="ARBA00023158"/>
    </source>
</evidence>
<keyword evidence="15" id="KW-1185">Reference proteome</keyword>
<keyword evidence="7" id="KW-0479">Metal-binding</keyword>
<protein>
    <recommendedName>
        <fullName evidence="3">Small RNA 2'-O-methyltransferase</fullName>
        <ecNumber evidence="12">2.1.1.386</ecNumber>
    </recommendedName>
    <alternativeName>
        <fullName evidence="11">HEN1 methyltransferase homolog 1</fullName>
    </alternativeName>
</protein>
<keyword evidence="6" id="KW-0949">S-adenosyl-L-methionine</keyword>
<sequence>MCPLFSPPLFMQRYQFVVDFVQKHEPKKVLDLGCAECSLLRKLKFHGNGVELLVGLDKDSSVMRTRMHSFAPLSSDYLQPRSGPLTIELYQGSVTQPDPSTHCFDLVTCIELIEHLHLEEVERFTEVLFGFMAPSNVIVSTPNADYNPLLPGLVGFRHHDHKFEWSRKEFQLWALRLCDLFGYIVSFTGVGSPADSHTNVGFCSQIAVFNRDPSRQDSALQCRSREEPTVYRLLYSVVYPSLSDNNILQRTLVNEVLCRAELIKRSWLSGEWVAKTAPEPFMQGSSVCVSLLDVWACPRVRSLCGTLRRFTEALMGELRVELTPARQAIIMPADEEEEEEVEEDEDAEAAGTKWTATTATEDWDAEMPHNSNSNLPDFHDA</sequence>
<evidence type="ECO:0000256" key="9">
    <source>
        <dbReference type="ARBA" id="ARBA00022884"/>
    </source>
</evidence>
<keyword evidence="4" id="KW-0489">Methyltransferase</keyword>
<evidence type="ECO:0000256" key="1">
    <source>
        <dbReference type="ARBA" id="ARBA00001946"/>
    </source>
</evidence>
<dbReference type="GO" id="GO:0005634">
    <property type="term" value="C:nucleus"/>
    <property type="evidence" value="ECO:0007669"/>
    <property type="project" value="TreeGrafter"/>
</dbReference>
<dbReference type="GO" id="GO:0030422">
    <property type="term" value="P:siRNA processing"/>
    <property type="evidence" value="ECO:0007669"/>
    <property type="project" value="TreeGrafter"/>
</dbReference>
<feature type="compositionally biased region" description="Low complexity" evidence="14">
    <location>
        <begin position="349"/>
        <end position="360"/>
    </location>
</feature>
<feature type="region of interest" description="Disordered" evidence="14">
    <location>
        <begin position="334"/>
        <end position="381"/>
    </location>
</feature>
<evidence type="ECO:0000256" key="8">
    <source>
        <dbReference type="ARBA" id="ARBA00022842"/>
    </source>
</evidence>
<evidence type="ECO:0000256" key="3">
    <source>
        <dbReference type="ARBA" id="ARBA00021330"/>
    </source>
</evidence>
<dbReference type="EC" id="2.1.1.386" evidence="12"/>
<reference evidence="16" key="1">
    <citation type="submission" date="2025-08" db="UniProtKB">
        <authorList>
            <consortium name="RefSeq"/>
        </authorList>
    </citation>
    <scope>IDENTIFICATION</scope>
</reference>
<evidence type="ECO:0000256" key="14">
    <source>
        <dbReference type="SAM" id="MobiDB-lite"/>
    </source>
</evidence>
<evidence type="ECO:0000256" key="13">
    <source>
        <dbReference type="ARBA" id="ARBA00048418"/>
    </source>
</evidence>
<keyword evidence="9" id="KW-0694">RNA-binding</keyword>
<dbReference type="AlphaFoldDB" id="A0A6P3WC72"/>
<dbReference type="GO" id="GO:0046872">
    <property type="term" value="F:metal ion binding"/>
    <property type="evidence" value="ECO:0007669"/>
    <property type="project" value="UniProtKB-KW"/>
</dbReference>
<dbReference type="KEGG" id="char:105910749"/>
<accession>A0A6P3WC72</accession>
<dbReference type="InterPro" id="IPR029063">
    <property type="entry name" value="SAM-dependent_MTases_sf"/>
</dbReference>
<dbReference type="GO" id="GO:0034587">
    <property type="term" value="P:piRNA processing"/>
    <property type="evidence" value="ECO:0007669"/>
    <property type="project" value="TreeGrafter"/>
</dbReference>
<organism evidence="15 16">
    <name type="scientific">Clupea harengus</name>
    <name type="common">Atlantic herring</name>
    <dbReference type="NCBI Taxonomy" id="7950"/>
    <lineage>
        <taxon>Eukaryota</taxon>
        <taxon>Metazoa</taxon>
        <taxon>Chordata</taxon>
        <taxon>Craniata</taxon>
        <taxon>Vertebrata</taxon>
        <taxon>Euteleostomi</taxon>
        <taxon>Actinopterygii</taxon>
        <taxon>Neopterygii</taxon>
        <taxon>Teleostei</taxon>
        <taxon>Clupei</taxon>
        <taxon>Clupeiformes</taxon>
        <taxon>Clupeoidei</taxon>
        <taxon>Clupeidae</taxon>
        <taxon>Clupea</taxon>
    </lineage>
</organism>
<dbReference type="CTD" id="113802"/>
<dbReference type="GO" id="GO:0003723">
    <property type="term" value="F:RNA binding"/>
    <property type="evidence" value="ECO:0007669"/>
    <property type="project" value="UniProtKB-KW"/>
</dbReference>
<feature type="compositionally biased region" description="Acidic residues" evidence="14">
    <location>
        <begin position="334"/>
        <end position="348"/>
    </location>
</feature>
<dbReference type="PANTHER" id="PTHR21404:SF3">
    <property type="entry name" value="SMALL RNA 2'-O-METHYLTRANSFERASE"/>
    <property type="match status" value="1"/>
</dbReference>
<comment type="cofactor">
    <cofactor evidence="1">
        <name>Mg(2+)</name>
        <dbReference type="ChEBI" id="CHEBI:18420"/>
    </cofactor>
</comment>
<evidence type="ECO:0000313" key="16">
    <source>
        <dbReference type="RefSeq" id="XP_012694933.1"/>
    </source>
</evidence>
<evidence type="ECO:0000256" key="2">
    <source>
        <dbReference type="ARBA" id="ARBA00009026"/>
    </source>
</evidence>
<gene>
    <name evidence="16" type="primary">henmt1</name>
</gene>
<dbReference type="InterPro" id="IPR026610">
    <property type="entry name" value="Hen1"/>
</dbReference>
<evidence type="ECO:0000256" key="12">
    <source>
        <dbReference type="ARBA" id="ARBA00035025"/>
    </source>
</evidence>
<keyword evidence="8" id="KW-0460">Magnesium</keyword>
<dbReference type="RefSeq" id="XP_012694933.1">
    <property type="nucleotide sequence ID" value="XM_012839479.3"/>
</dbReference>
<comment type="catalytic activity">
    <reaction evidence="13">
        <text>small RNA 3'-end nucleotide + S-adenosyl-L-methionine = small RNA 3'-end 2'-O-methylnucleotide + S-adenosyl-L-homocysteine + H(+)</text>
        <dbReference type="Rhea" id="RHEA:37887"/>
        <dbReference type="Rhea" id="RHEA-COMP:10415"/>
        <dbReference type="Rhea" id="RHEA-COMP:10416"/>
        <dbReference type="ChEBI" id="CHEBI:15378"/>
        <dbReference type="ChEBI" id="CHEBI:57856"/>
        <dbReference type="ChEBI" id="CHEBI:59789"/>
        <dbReference type="ChEBI" id="CHEBI:74896"/>
        <dbReference type="ChEBI" id="CHEBI:74898"/>
        <dbReference type="EC" id="2.1.1.386"/>
    </reaction>
</comment>
<evidence type="ECO:0000256" key="5">
    <source>
        <dbReference type="ARBA" id="ARBA00022679"/>
    </source>
</evidence>
<evidence type="ECO:0000256" key="6">
    <source>
        <dbReference type="ARBA" id="ARBA00022691"/>
    </source>
</evidence>
<evidence type="ECO:0000256" key="7">
    <source>
        <dbReference type="ARBA" id="ARBA00022723"/>
    </source>
</evidence>
<dbReference type="GO" id="GO:0005737">
    <property type="term" value="C:cytoplasm"/>
    <property type="evidence" value="ECO:0007669"/>
    <property type="project" value="TreeGrafter"/>
</dbReference>
<dbReference type="GeneID" id="105910749"/>
<evidence type="ECO:0000313" key="15">
    <source>
        <dbReference type="Proteomes" id="UP000515152"/>
    </source>
</evidence>
<keyword evidence="10" id="KW-0943">RNA-mediated gene silencing</keyword>
<dbReference type="OrthoDB" id="2154311at2759"/>
<keyword evidence="5" id="KW-0808">Transferase</keyword>
<dbReference type="FunFam" id="3.40.50.150:FF:000124">
    <property type="entry name" value="HEN methyltransferase 1"/>
    <property type="match status" value="1"/>
</dbReference>
<dbReference type="SUPFAM" id="SSF53335">
    <property type="entry name" value="S-adenosyl-L-methionine-dependent methyltransferases"/>
    <property type="match status" value="1"/>
</dbReference>
<dbReference type="PANTHER" id="PTHR21404">
    <property type="entry name" value="HEN1"/>
    <property type="match status" value="1"/>
</dbReference>
<dbReference type="Gene3D" id="3.40.50.150">
    <property type="entry name" value="Vaccinia Virus protein VP39"/>
    <property type="match status" value="1"/>
</dbReference>
<dbReference type="Proteomes" id="UP000515152">
    <property type="component" value="Chromosome 10"/>
</dbReference>
<evidence type="ECO:0000256" key="4">
    <source>
        <dbReference type="ARBA" id="ARBA00022603"/>
    </source>
</evidence>